<evidence type="ECO:0000256" key="1">
    <source>
        <dbReference type="SAM" id="Phobius"/>
    </source>
</evidence>
<organism evidence="2 3">
    <name type="scientific">Trichonephila inaurata madagascariensis</name>
    <dbReference type="NCBI Taxonomy" id="2747483"/>
    <lineage>
        <taxon>Eukaryota</taxon>
        <taxon>Metazoa</taxon>
        <taxon>Ecdysozoa</taxon>
        <taxon>Arthropoda</taxon>
        <taxon>Chelicerata</taxon>
        <taxon>Arachnida</taxon>
        <taxon>Araneae</taxon>
        <taxon>Araneomorphae</taxon>
        <taxon>Entelegynae</taxon>
        <taxon>Araneoidea</taxon>
        <taxon>Nephilidae</taxon>
        <taxon>Trichonephila</taxon>
        <taxon>Trichonephila inaurata</taxon>
    </lineage>
</organism>
<feature type="transmembrane region" description="Helical" evidence="1">
    <location>
        <begin position="31"/>
        <end position="50"/>
    </location>
</feature>
<sequence>MTMAIQLILEGVFYSLLFILAILTQGNLPNVIQILAYVTIGEIFKYYLLLKLGAKPDSQMKSSAPKLKQPNIEKSVIPVVHSFMVFKICVALDIKVQFEPIENQNHDIQNCENQTNVPIVQNNFENNKSLPVVHSLMIYKTCEALGIKTELNPIKYPEPYLTALQNKRYKKKVPTVQSPAIFKFCEALGIQAQLVPQ</sequence>
<name>A0A8X6XEF4_9ARAC</name>
<gene>
    <name evidence="2" type="ORF">TNIN_148951</name>
</gene>
<comment type="caution">
    <text evidence="2">The sequence shown here is derived from an EMBL/GenBank/DDBJ whole genome shotgun (WGS) entry which is preliminary data.</text>
</comment>
<proteinExistence type="predicted"/>
<evidence type="ECO:0000313" key="3">
    <source>
        <dbReference type="Proteomes" id="UP000886998"/>
    </source>
</evidence>
<feature type="transmembrane region" description="Helical" evidence="1">
    <location>
        <begin position="7"/>
        <end position="25"/>
    </location>
</feature>
<dbReference type="OrthoDB" id="6464136at2759"/>
<keyword evidence="1" id="KW-1133">Transmembrane helix</keyword>
<protein>
    <submittedName>
        <fullName evidence="2">Uncharacterized protein</fullName>
    </submittedName>
</protein>
<keyword evidence="3" id="KW-1185">Reference proteome</keyword>
<dbReference type="Proteomes" id="UP000886998">
    <property type="component" value="Unassembled WGS sequence"/>
</dbReference>
<reference evidence="2" key="1">
    <citation type="submission" date="2020-08" db="EMBL/GenBank/DDBJ databases">
        <title>Multicomponent nature underlies the extraordinary mechanical properties of spider dragline silk.</title>
        <authorList>
            <person name="Kono N."/>
            <person name="Nakamura H."/>
            <person name="Mori M."/>
            <person name="Yoshida Y."/>
            <person name="Ohtoshi R."/>
            <person name="Malay A.D."/>
            <person name="Moran D.A.P."/>
            <person name="Tomita M."/>
            <person name="Numata K."/>
            <person name="Arakawa K."/>
        </authorList>
    </citation>
    <scope>NUCLEOTIDE SEQUENCE</scope>
</reference>
<keyword evidence="1" id="KW-0812">Transmembrane</keyword>
<evidence type="ECO:0000313" key="2">
    <source>
        <dbReference type="EMBL" id="GFY51486.1"/>
    </source>
</evidence>
<dbReference type="EMBL" id="BMAV01008126">
    <property type="protein sequence ID" value="GFY51486.1"/>
    <property type="molecule type" value="Genomic_DNA"/>
</dbReference>
<dbReference type="AlphaFoldDB" id="A0A8X6XEF4"/>
<accession>A0A8X6XEF4</accession>
<keyword evidence="1" id="KW-0472">Membrane</keyword>